<dbReference type="Pfam" id="PF06889">
    <property type="entry name" value="DUF1266"/>
    <property type="match status" value="1"/>
</dbReference>
<evidence type="ECO:0000313" key="3">
    <source>
        <dbReference type="Proteomes" id="UP000572680"/>
    </source>
</evidence>
<feature type="domain" description="DUF1266" evidence="1">
    <location>
        <begin position="233"/>
        <end position="419"/>
    </location>
</feature>
<accession>A0A7W3QMX3</accession>
<dbReference type="InterPro" id="IPR009677">
    <property type="entry name" value="DUF1266"/>
</dbReference>
<evidence type="ECO:0000259" key="1">
    <source>
        <dbReference type="Pfam" id="PF06889"/>
    </source>
</evidence>
<reference evidence="2 3" key="1">
    <citation type="submission" date="2020-08" db="EMBL/GenBank/DDBJ databases">
        <title>Genomic Encyclopedia of Type Strains, Phase IV (KMG-IV): sequencing the most valuable type-strain genomes for metagenomic binning, comparative biology and taxonomic classification.</title>
        <authorList>
            <person name="Goeker M."/>
        </authorList>
    </citation>
    <scope>NUCLEOTIDE SEQUENCE [LARGE SCALE GENOMIC DNA]</scope>
    <source>
        <strain evidence="2 3">DSM 44197</strain>
    </source>
</reference>
<comment type="caution">
    <text evidence="2">The sequence shown here is derived from an EMBL/GenBank/DDBJ whole genome shotgun (WGS) entry which is preliminary data.</text>
</comment>
<dbReference type="RefSeq" id="WP_182844765.1">
    <property type="nucleotide sequence ID" value="NZ_JACJIA010000005.1"/>
</dbReference>
<dbReference type="Proteomes" id="UP000572680">
    <property type="component" value="Unassembled WGS sequence"/>
</dbReference>
<proteinExistence type="predicted"/>
<dbReference type="AlphaFoldDB" id="A0A7W3QMX3"/>
<gene>
    <name evidence="2" type="ORF">HNR61_004114</name>
</gene>
<name>A0A7W3QMX3_ACTNM</name>
<keyword evidence="3" id="KW-1185">Reference proteome</keyword>
<protein>
    <recommendedName>
        <fullName evidence="1">DUF1266 domain-containing protein</fullName>
    </recommendedName>
</protein>
<organism evidence="2 3">
    <name type="scientific">Actinomadura namibiensis</name>
    <dbReference type="NCBI Taxonomy" id="182080"/>
    <lineage>
        <taxon>Bacteria</taxon>
        <taxon>Bacillati</taxon>
        <taxon>Actinomycetota</taxon>
        <taxon>Actinomycetes</taxon>
        <taxon>Streptosporangiales</taxon>
        <taxon>Thermomonosporaceae</taxon>
        <taxon>Actinomadura</taxon>
    </lineage>
</organism>
<sequence>MAMRTDTGELLDRARRYQRQGRSEEAAAAFAGVADALEARADWPGVVAVRARQARALADAGRAEQALRLLADLGRAAAALPAQAAEPRAILDDQAAHVLARAGRDGEGARRAWAAMTAFRALGENERADRAGVHAARLIVRDAGERAAIGPLRELLGLLPPGGEGHGRVTEILARAQRRPDRDHDVLVADPGHATWGRLAAALAVGAHLAVGNGVPWNVLEHGGDPAGERTLLERDWGVTGPASWREQIDRLLAAENSDPAIQIVLDRRQHGMGPRDWRDAIVDWCAGQEVPADAAGELVELSALVLRYEARFRSDGLLPPDGRVDSVFGYDFGRAVNMARWGLGARFCDAEAAEEAVLRAGRLAGRVYRSWREFSAGYVLGRMLRFDEGEFGEWYERSLAGHRILTQDPASPWRLLAWG</sequence>
<evidence type="ECO:0000313" key="2">
    <source>
        <dbReference type="EMBL" id="MBA8952468.1"/>
    </source>
</evidence>
<dbReference type="EMBL" id="JACJIA010000005">
    <property type="protein sequence ID" value="MBA8952468.1"/>
    <property type="molecule type" value="Genomic_DNA"/>
</dbReference>